<dbReference type="Proteomes" id="UP000013785">
    <property type="component" value="Unassembled WGS sequence"/>
</dbReference>
<comment type="caution">
    <text evidence="5">The sequence shown here is derived from an EMBL/GenBank/DDBJ whole genome shotgun (WGS) entry which is preliminary data.</text>
</comment>
<dbReference type="GO" id="GO:0016052">
    <property type="term" value="P:carbohydrate catabolic process"/>
    <property type="evidence" value="ECO:0007669"/>
    <property type="project" value="TreeGrafter"/>
</dbReference>
<dbReference type="InterPro" id="IPR038200">
    <property type="entry name" value="GW_dom_sf"/>
</dbReference>
<dbReference type="EMBL" id="AJAT01000007">
    <property type="protein sequence ID" value="EOL48986.1"/>
    <property type="molecule type" value="Genomic_DNA"/>
</dbReference>
<dbReference type="Pfam" id="PF13457">
    <property type="entry name" value="GW"/>
    <property type="match status" value="2"/>
</dbReference>
<dbReference type="Gene3D" id="3.20.20.80">
    <property type="entry name" value="Glycosidases"/>
    <property type="match status" value="1"/>
</dbReference>
<evidence type="ECO:0000256" key="2">
    <source>
        <dbReference type="ARBA" id="ARBA00022729"/>
    </source>
</evidence>
<evidence type="ECO:0000313" key="5">
    <source>
        <dbReference type="EMBL" id="EOL48986.1"/>
    </source>
</evidence>
<dbReference type="EC" id="3.2.1.17" evidence="3"/>
<comment type="catalytic activity">
    <reaction evidence="3">
        <text>Hydrolysis of (1-&gt;4)-beta-linkages between N-acetylmuramic acid and N-acetyl-D-glucosamine residues in a peptidoglycan and between N-acetyl-D-glucosamine residues in chitodextrins.</text>
        <dbReference type="EC" id="3.2.1.17"/>
    </reaction>
</comment>
<keyword evidence="3" id="KW-0378">Hydrolase</keyword>
<dbReference type="GO" id="GO:0016998">
    <property type="term" value="P:cell wall macromolecule catabolic process"/>
    <property type="evidence" value="ECO:0007669"/>
    <property type="project" value="InterPro"/>
</dbReference>
<feature type="non-terminal residue" evidence="5">
    <location>
        <position position="429"/>
    </location>
</feature>
<dbReference type="AlphaFoldDB" id="R3WMD1"/>
<feature type="domain" description="GW" evidence="4">
    <location>
        <begin position="299"/>
        <end position="380"/>
    </location>
</feature>
<dbReference type="SUPFAM" id="SSF51445">
    <property type="entry name" value="(Trans)glycosidases"/>
    <property type="match status" value="1"/>
</dbReference>
<keyword evidence="2" id="KW-0732">Signal</keyword>
<dbReference type="HOGENOM" id="CLU_641778_0_0_9"/>
<name>R3WMD1_9ENTE</name>
<dbReference type="eggNOG" id="COG3757">
    <property type="taxonomic scope" value="Bacteria"/>
</dbReference>
<dbReference type="GO" id="GO:0003796">
    <property type="term" value="F:lysozyme activity"/>
    <property type="evidence" value="ECO:0007669"/>
    <property type="project" value="UniProtKB-EC"/>
</dbReference>
<dbReference type="PANTHER" id="PTHR34135:SF2">
    <property type="entry name" value="LYSOZYME"/>
    <property type="match status" value="1"/>
</dbReference>
<sequence length="429" mass="47528">MKKRKIIKQIVCLSLTLVGLIGMSEKVIAEEIQDYDIQSIIKEDVIEQTLEQKNSVMGSSMSNNQVLSTFSLGKSLNASDATLPNKDFIDVSSWNGALTVDQYKKMKSYGVKGVVVKLSEGDYYVNPQRFIQIKNAQTAGLTVSAYHYSKFSTEAGAKKEANYFVNAISNTGLLKNVTLVNDAEDSSMVSGHVTNNSIIFANTLKSHGYSNVVHYSMASWITGGNPKLNPSVLGKSNIWVAQYPYTPNKNNLLHSDYAAWQWASDLTFSGVTTPIGGNFDINMDYLGRFTNKTYDSIEKEVKTSFKAKIKESLISEKHGLWDDVYNTHEGIRSLGKGSKFANKNVTISATVKTSRSTYWKFTVDGTNYWMDMAAFTPTLYTVQKSEQVNYTVVVKPNSESAKQGIWTAPWNTTLDGKYLGHGGTYAGKT</sequence>
<gene>
    <name evidence="5" type="ORF">UC3_00539</name>
</gene>
<evidence type="ECO:0000256" key="1">
    <source>
        <dbReference type="ARBA" id="ARBA00010646"/>
    </source>
</evidence>
<keyword evidence="6" id="KW-1185">Reference proteome</keyword>
<dbReference type="PANTHER" id="PTHR34135">
    <property type="entry name" value="LYSOZYME"/>
    <property type="match status" value="1"/>
</dbReference>
<dbReference type="PROSITE" id="PS00953">
    <property type="entry name" value="GLYCOSYL_HYDROL_F25_1"/>
    <property type="match status" value="1"/>
</dbReference>
<evidence type="ECO:0000313" key="6">
    <source>
        <dbReference type="Proteomes" id="UP000013785"/>
    </source>
</evidence>
<dbReference type="GO" id="GO:0009253">
    <property type="term" value="P:peptidoglycan catabolic process"/>
    <property type="evidence" value="ECO:0007669"/>
    <property type="project" value="InterPro"/>
</dbReference>
<dbReference type="PROSITE" id="PS51904">
    <property type="entry name" value="GLYCOSYL_HYDROL_F25_2"/>
    <property type="match status" value="1"/>
</dbReference>
<evidence type="ECO:0000256" key="3">
    <source>
        <dbReference type="RuleBase" id="RU361176"/>
    </source>
</evidence>
<dbReference type="Pfam" id="PF01183">
    <property type="entry name" value="Glyco_hydro_25"/>
    <property type="match status" value="1"/>
</dbReference>
<accession>R3WMD1</accession>
<dbReference type="RefSeq" id="WP_010767212.1">
    <property type="nucleotide sequence ID" value="NZ_KB946326.1"/>
</dbReference>
<dbReference type="InterPro" id="IPR002053">
    <property type="entry name" value="Glyco_hydro_25"/>
</dbReference>
<evidence type="ECO:0000259" key="4">
    <source>
        <dbReference type="PROSITE" id="PS51780"/>
    </source>
</evidence>
<dbReference type="SUPFAM" id="SSF82057">
    <property type="entry name" value="Prokaryotic SH3-related domain"/>
    <property type="match status" value="1"/>
</dbReference>
<protein>
    <recommendedName>
        <fullName evidence="3">Lysozyme</fullName>
        <ecNumber evidence="3">3.2.1.17</ecNumber>
    </recommendedName>
</protein>
<dbReference type="Gene3D" id="2.30.30.170">
    <property type="match status" value="2"/>
</dbReference>
<reference evidence="5 6" key="1">
    <citation type="submission" date="2013-02" db="EMBL/GenBank/DDBJ databases">
        <title>The Genome Sequence of Enterococcus phoeniculicola BAA-412.</title>
        <authorList>
            <consortium name="The Broad Institute Genome Sequencing Platform"/>
            <consortium name="The Broad Institute Genome Sequencing Center for Infectious Disease"/>
            <person name="Earl A.M."/>
            <person name="Gilmore M.S."/>
            <person name="Lebreton F."/>
            <person name="Walker B."/>
            <person name="Young S.K."/>
            <person name="Zeng Q."/>
            <person name="Gargeya S."/>
            <person name="Fitzgerald M."/>
            <person name="Haas B."/>
            <person name="Abouelleil A."/>
            <person name="Alvarado L."/>
            <person name="Arachchi H.M."/>
            <person name="Berlin A.M."/>
            <person name="Chapman S.B."/>
            <person name="Dewar J."/>
            <person name="Goldberg J."/>
            <person name="Griggs A."/>
            <person name="Gujja S."/>
            <person name="Hansen M."/>
            <person name="Howarth C."/>
            <person name="Imamovic A."/>
            <person name="Larimer J."/>
            <person name="McCowan C."/>
            <person name="Murphy C."/>
            <person name="Neiman D."/>
            <person name="Pearson M."/>
            <person name="Priest M."/>
            <person name="Roberts A."/>
            <person name="Saif S."/>
            <person name="Shea T."/>
            <person name="Sisk P."/>
            <person name="Sykes S."/>
            <person name="Wortman J."/>
            <person name="Nusbaum C."/>
            <person name="Birren B."/>
        </authorList>
    </citation>
    <scope>NUCLEOTIDE SEQUENCE [LARGE SCALE GENOMIC DNA]</scope>
    <source>
        <strain evidence="5 6">ATCC BAA-412</strain>
    </source>
</reference>
<dbReference type="InterPro" id="IPR008270">
    <property type="entry name" value="Glyco_hydro_25_AS"/>
</dbReference>
<comment type="similarity">
    <text evidence="1 3">Belongs to the glycosyl hydrolase 25 family.</text>
</comment>
<proteinExistence type="inferred from homology"/>
<dbReference type="InterPro" id="IPR017853">
    <property type="entry name" value="GH"/>
</dbReference>
<dbReference type="InterPro" id="IPR025987">
    <property type="entry name" value="GW_dom"/>
</dbReference>
<organism evidence="5 6">
    <name type="scientific">Enterococcus phoeniculicola ATCC BAA-412</name>
    <dbReference type="NCBI Taxonomy" id="1158610"/>
    <lineage>
        <taxon>Bacteria</taxon>
        <taxon>Bacillati</taxon>
        <taxon>Bacillota</taxon>
        <taxon>Bacilli</taxon>
        <taxon>Lactobacillales</taxon>
        <taxon>Enterococcaceae</taxon>
        <taxon>Enterococcus</taxon>
    </lineage>
</organism>
<keyword evidence="3" id="KW-0326">Glycosidase</keyword>
<dbReference type="PROSITE" id="PS51780">
    <property type="entry name" value="GW"/>
    <property type="match status" value="1"/>
</dbReference>